<proteinExistence type="predicted"/>
<feature type="compositionally biased region" description="Polar residues" evidence="1">
    <location>
        <begin position="1"/>
        <end position="10"/>
    </location>
</feature>
<feature type="compositionally biased region" description="Polar residues" evidence="1">
    <location>
        <begin position="71"/>
        <end position="94"/>
    </location>
</feature>
<reference evidence="2" key="1">
    <citation type="submission" date="2021-01" db="EMBL/GenBank/DDBJ databases">
        <authorList>
            <person name="Corre E."/>
            <person name="Pelletier E."/>
            <person name="Niang G."/>
            <person name="Scheremetjew M."/>
            <person name="Finn R."/>
            <person name="Kale V."/>
            <person name="Holt S."/>
            <person name="Cochrane G."/>
            <person name="Meng A."/>
            <person name="Brown T."/>
            <person name="Cohen L."/>
        </authorList>
    </citation>
    <scope>NUCLEOTIDE SEQUENCE</scope>
</reference>
<feature type="compositionally biased region" description="Polar residues" evidence="1">
    <location>
        <begin position="134"/>
        <end position="150"/>
    </location>
</feature>
<dbReference type="EMBL" id="HBFQ01021231">
    <property type="protein sequence ID" value="CAD8840478.1"/>
    <property type="molecule type" value="Transcribed_RNA"/>
</dbReference>
<dbReference type="AlphaFoldDB" id="A0A7S1F2Q6"/>
<feature type="region of interest" description="Disordered" evidence="1">
    <location>
        <begin position="127"/>
        <end position="159"/>
    </location>
</feature>
<sequence length="503" mass="54892">MYSAAPSQPQAYRRADDSSVRYQKAAPGQTLVQPSSYVPPPGGSQTNVPRVQPLNPSYTPAPASGGPSYTPAGSSQPAHATRAPSYTPTPVTSQPLHVSGVVGAVPTTYVSQPGAISQTPTYVSAGQVFHQPPQHGSPQAVQHGSATGQLHPQRAPAGQPHMVQHPVYLQEPLPQPTTYIHQAQTASYTPNPVVEYVPQVMMQEPMYQDYNGQPVMYQDPGYMEAAPVSNRAIAADMSVAFMPYFLIKDKEMDNFFEVCNQCIEQVKSETLCLSYGFAISTGSQNNMAFCRELFANAEGVLAHLQNIELLFKDGLCKYGELVSLQIHGPKVELDKLREDPVIQEMNPEFYELMPASFEIIEIPMQQMDYLPQGVEYPDVYGGGLPVEQPVVYRQEYVQPMYQPPHQVVGNGYQPQYEYVEEVSMPMTQGHVRQMAPAPRQVVSVHPGGQHPSAQVKYYSGQQPGPHVVSAQGPSVGASFTAQPLQGSTVPSMYVQSAPMARPS</sequence>
<feature type="region of interest" description="Disordered" evidence="1">
    <location>
        <begin position="1"/>
        <end position="94"/>
    </location>
</feature>
<name>A0A7S1F2Q6_NOCSC</name>
<protein>
    <submittedName>
        <fullName evidence="2">Uncharacterized protein</fullName>
    </submittedName>
</protein>
<feature type="compositionally biased region" description="Polar residues" evidence="1">
    <location>
        <begin position="43"/>
        <end position="58"/>
    </location>
</feature>
<accession>A0A7S1F2Q6</accession>
<gene>
    <name evidence="2" type="ORF">NSCI0253_LOCUS14826</name>
</gene>
<evidence type="ECO:0000313" key="2">
    <source>
        <dbReference type="EMBL" id="CAD8840478.1"/>
    </source>
</evidence>
<evidence type="ECO:0000256" key="1">
    <source>
        <dbReference type="SAM" id="MobiDB-lite"/>
    </source>
</evidence>
<organism evidence="2">
    <name type="scientific">Noctiluca scintillans</name>
    <name type="common">Sea sparkle</name>
    <name type="synonym">Red tide dinoflagellate</name>
    <dbReference type="NCBI Taxonomy" id="2966"/>
    <lineage>
        <taxon>Eukaryota</taxon>
        <taxon>Sar</taxon>
        <taxon>Alveolata</taxon>
        <taxon>Dinophyceae</taxon>
        <taxon>Noctilucales</taxon>
        <taxon>Noctilucaceae</taxon>
        <taxon>Noctiluca</taxon>
    </lineage>
</organism>